<accession>A0ABP7DKX1</accession>
<dbReference type="EMBL" id="BAABEP010000001">
    <property type="protein sequence ID" value="GAA3707104.1"/>
    <property type="molecule type" value="Genomic_DNA"/>
</dbReference>
<gene>
    <name evidence="2" type="ORF">GCM10023082_01370</name>
</gene>
<proteinExistence type="predicted"/>
<evidence type="ECO:0008006" key="4">
    <source>
        <dbReference type="Google" id="ProtNLM"/>
    </source>
</evidence>
<comment type="caution">
    <text evidence="2">The sequence shown here is derived from an EMBL/GenBank/DDBJ whole genome shotgun (WGS) entry which is preliminary data.</text>
</comment>
<dbReference type="Proteomes" id="UP001499884">
    <property type="component" value="Unassembled WGS sequence"/>
</dbReference>
<keyword evidence="3" id="KW-1185">Reference proteome</keyword>
<reference evidence="3" key="1">
    <citation type="journal article" date="2019" name="Int. J. Syst. Evol. Microbiol.">
        <title>The Global Catalogue of Microorganisms (GCM) 10K type strain sequencing project: providing services to taxonomists for standard genome sequencing and annotation.</title>
        <authorList>
            <consortium name="The Broad Institute Genomics Platform"/>
            <consortium name="The Broad Institute Genome Sequencing Center for Infectious Disease"/>
            <person name="Wu L."/>
            <person name="Ma J."/>
        </authorList>
    </citation>
    <scope>NUCLEOTIDE SEQUENCE [LARGE SCALE GENOMIC DNA]</scope>
    <source>
        <strain evidence="3">JCM 30846</strain>
    </source>
</reference>
<feature type="region of interest" description="Disordered" evidence="1">
    <location>
        <begin position="35"/>
        <end position="54"/>
    </location>
</feature>
<sequence length="54" mass="6124">MTYTDEFLNTLRTVGDELADATVATLFERGEVGRGGAVQHTDALRHHRRRRRVA</sequence>
<protein>
    <recommendedName>
        <fullName evidence="4">Transposase</fullName>
    </recommendedName>
</protein>
<evidence type="ECO:0000256" key="1">
    <source>
        <dbReference type="SAM" id="MobiDB-lite"/>
    </source>
</evidence>
<organism evidence="2 3">
    <name type="scientific">Streptomyces tremellae</name>
    <dbReference type="NCBI Taxonomy" id="1124239"/>
    <lineage>
        <taxon>Bacteria</taxon>
        <taxon>Bacillati</taxon>
        <taxon>Actinomycetota</taxon>
        <taxon>Actinomycetes</taxon>
        <taxon>Kitasatosporales</taxon>
        <taxon>Streptomycetaceae</taxon>
        <taxon>Streptomyces</taxon>
    </lineage>
</organism>
<evidence type="ECO:0000313" key="2">
    <source>
        <dbReference type="EMBL" id="GAA3707104.1"/>
    </source>
</evidence>
<feature type="compositionally biased region" description="Basic residues" evidence="1">
    <location>
        <begin position="45"/>
        <end position="54"/>
    </location>
</feature>
<evidence type="ECO:0000313" key="3">
    <source>
        <dbReference type="Proteomes" id="UP001499884"/>
    </source>
</evidence>
<name>A0ABP7DKX1_9ACTN</name>